<accession>A0ABQ0C5J5</accession>
<dbReference type="InterPro" id="IPR017896">
    <property type="entry name" value="4Fe4S_Fe-S-bd"/>
</dbReference>
<evidence type="ECO:0000256" key="1">
    <source>
        <dbReference type="ARBA" id="ARBA00022723"/>
    </source>
</evidence>
<keyword evidence="6" id="KW-1185">Reference proteome</keyword>
<dbReference type="SUPFAM" id="SSF46548">
    <property type="entry name" value="alpha-helical ferredoxin"/>
    <property type="match status" value="1"/>
</dbReference>
<dbReference type="PROSITE" id="PS51379">
    <property type="entry name" value="4FE4S_FER_2"/>
    <property type="match status" value="2"/>
</dbReference>
<dbReference type="EMBL" id="BAAFGK010000002">
    <property type="protein sequence ID" value="GAB0056153.1"/>
    <property type="molecule type" value="Genomic_DNA"/>
</dbReference>
<dbReference type="Proteomes" id="UP001628193">
    <property type="component" value="Unassembled WGS sequence"/>
</dbReference>
<dbReference type="PROSITE" id="PS00198">
    <property type="entry name" value="4FE4S_FER_1"/>
    <property type="match status" value="1"/>
</dbReference>
<feature type="domain" description="4Fe-4S ferredoxin-type" evidence="4">
    <location>
        <begin position="309"/>
        <end position="341"/>
    </location>
</feature>
<organism evidence="5 6">
    <name type="scientific">Candidatus Magnetaquiglobus chichijimensis</name>
    <dbReference type="NCBI Taxonomy" id="3141448"/>
    <lineage>
        <taxon>Bacteria</taxon>
        <taxon>Pseudomonadati</taxon>
        <taxon>Pseudomonadota</taxon>
        <taxon>Magnetococcia</taxon>
        <taxon>Magnetococcales</taxon>
        <taxon>Candidatus Magnetaquicoccaceae</taxon>
        <taxon>Candidatus Magnetaquiglobus</taxon>
    </lineage>
</organism>
<protein>
    <submittedName>
        <fullName evidence="5">Sulfhydrogenase subunit beta (Sulfur reductase)</fullName>
    </submittedName>
</protein>
<sequence>MHAFLVPEEAVTTWIRQLADERSVLFPQRAGQENFRFMPVKPASVIAFHGYRPTLAPPGKKLSPAEDPLFFFRGRDAAQPELHPMLDHGDRILAGVRPCDLKGIALLDRVHQDGQPDPHYLTRREHTILIGCDCLAPCDERCFCAAVGSLGWRDNADLFLTPLDDEILIEIQSSAGEDLMKGRGFPPCPDLSAVKERIEARRARPFGRQWSADVSRIQPILASGGPSHIWDKHVEACFSCGSCNLVCPTCYCFDLHDTRDLPDFQSGHRMRTADGCMLPTFAQVAGGHDFRPTAAARQKHRVKRKFEFLNVRFDTTSFCTGCGRCGRQCTADIDIFEIVGDLIDHAEAQR</sequence>
<dbReference type="PANTHER" id="PTHR40447:SF1">
    <property type="entry name" value="ANAEROBIC SULFITE REDUCTASE SUBUNIT A"/>
    <property type="match status" value="1"/>
</dbReference>
<evidence type="ECO:0000256" key="2">
    <source>
        <dbReference type="ARBA" id="ARBA00023004"/>
    </source>
</evidence>
<dbReference type="PANTHER" id="PTHR40447">
    <property type="entry name" value="ANAEROBIC SULFITE REDUCTASE SUBUNIT A"/>
    <property type="match status" value="1"/>
</dbReference>
<dbReference type="InterPro" id="IPR017900">
    <property type="entry name" value="4Fe4S_Fe_S_CS"/>
</dbReference>
<gene>
    <name evidence="5" type="primary">hydB</name>
    <name evidence="5" type="ORF">SIID45300_00458</name>
</gene>
<dbReference type="Pfam" id="PF17179">
    <property type="entry name" value="Fer4_22"/>
    <property type="match status" value="1"/>
</dbReference>
<reference evidence="5 6" key="1">
    <citation type="submission" date="2024-09" db="EMBL/GenBank/DDBJ databases">
        <title>Draft genome sequence of Candidatus Magnetaquicoccaceae bacterium FCR-1.</title>
        <authorList>
            <person name="Shimoshige H."/>
            <person name="Shimamura S."/>
            <person name="Taoka A."/>
            <person name="Kobayashi H."/>
            <person name="Maekawa T."/>
        </authorList>
    </citation>
    <scope>NUCLEOTIDE SEQUENCE [LARGE SCALE GENOMIC DNA]</scope>
    <source>
        <strain evidence="5 6">FCR-1</strain>
    </source>
</reference>
<comment type="caution">
    <text evidence="5">The sequence shown here is derived from an EMBL/GenBank/DDBJ whole genome shotgun (WGS) entry which is preliminary data.</text>
</comment>
<keyword evidence="2" id="KW-0408">Iron</keyword>
<evidence type="ECO:0000256" key="3">
    <source>
        <dbReference type="ARBA" id="ARBA00023014"/>
    </source>
</evidence>
<evidence type="ECO:0000313" key="5">
    <source>
        <dbReference type="EMBL" id="GAB0056153.1"/>
    </source>
</evidence>
<proteinExistence type="predicted"/>
<dbReference type="RefSeq" id="WP_420903869.1">
    <property type="nucleotide sequence ID" value="NZ_BAAFGK010000002.1"/>
</dbReference>
<evidence type="ECO:0000259" key="4">
    <source>
        <dbReference type="PROSITE" id="PS51379"/>
    </source>
</evidence>
<feature type="domain" description="4Fe-4S ferredoxin-type" evidence="4">
    <location>
        <begin position="226"/>
        <end position="258"/>
    </location>
</feature>
<name>A0ABQ0C5J5_9PROT</name>
<keyword evidence="3" id="KW-0411">Iron-sulfur</keyword>
<evidence type="ECO:0000313" key="6">
    <source>
        <dbReference type="Proteomes" id="UP001628193"/>
    </source>
</evidence>
<keyword evidence="1" id="KW-0479">Metal-binding</keyword>